<feature type="transmembrane region" description="Helical" evidence="2">
    <location>
        <begin position="39"/>
        <end position="61"/>
    </location>
</feature>
<keyword evidence="2" id="KW-0472">Membrane</keyword>
<feature type="compositionally biased region" description="Low complexity" evidence="1">
    <location>
        <begin position="81"/>
        <end position="120"/>
    </location>
</feature>
<accession>A0A1A9A481</accession>
<feature type="compositionally biased region" description="Pro residues" evidence="1">
    <location>
        <begin position="65"/>
        <end position="80"/>
    </location>
</feature>
<dbReference type="PATRIC" id="fig|299146.4.peg.4008"/>
<proteinExistence type="predicted"/>
<evidence type="ECO:0000256" key="1">
    <source>
        <dbReference type="SAM" id="MobiDB-lite"/>
    </source>
</evidence>
<evidence type="ECO:0000256" key="2">
    <source>
        <dbReference type="SAM" id="Phobius"/>
    </source>
</evidence>
<name>A0A1A9A481_9ACTN</name>
<evidence type="ECO:0008006" key="5">
    <source>
        <dbReference type="Google" id="ProtNLM"/>
    </source>
</evidence>
<evidence type="ECO:0000313" key="3">
    <source>
        <dbReference type="EMBL" id="SBT50905.1"/>
    </source>
</evidence>
<dbReference type="EMBL" id="LT594324">
    <property type="protein sequence ID" value="SBT50905.1"/>
    <property type="molecule type" value="Genomic_DNA"/>
</dbReference>
<keyword evidence="2" id="KW-0812">Transmembrane</keyword>
<evidence type="ECO:0000313" key="4">
    <source>
        <dbReference type="Proteomes" id="UP000198765"/>
    </source>
</evidence>
<dbReference type="AlphaFoldDB" id="A0A1A9A481"/>
<keyword evidence="2" id="KW-1133">Transmembrane helix</keyword>
<dbReference type="Proteomes" id="UP000198765">
    <property type="component" value="Chromosome I"/>
</dbReference>
<sequence length="307" mass="32144">MSRDLTRLYQALAADTDAWELPAPNLLRRRVDRRVRNRVTLGALAAAVLVGGTAVGTRVLLAGPDTPPGPPAVTPSPAPLSPSSSPTAPPSSSGSPTTPAPPRTSGAPTASARPTAATPTSIPDRAFFALPAANDTGAGSQFVPGPVLPALCAAWPGEAQVVVRRARTLPFKLAGAPADAVPAGSYRHSVTVYRAGRADDALRELRQAVRDCPRQVAPDAPGVTTTQRLLDGAGYGEESVLFETRTPYRDANGDPVGGDEVHLVRAVRVGDVVTVLWEQGWESSSTDRAQFEADSRRATEAIRNWLS</sequence>
<dbReference type="OrthoDB" id="3404853at2"/>
<keyword evidence="4" id="KW-1185">Reference proteome</keyword>
<gene>
    <name evidence="3" type="ORF">GA0070621_3872</name>
</gene>
<feature type="region of interest" description="Disordered" evidence="1">
    <location>
        <begin position="61"/>
        <end position="120"/>
    </location>
</feature>
<protein>
    <recommendedName>
        <fullName evidence="5">PknH-like extracellular domain-containing protein</fullName>
    </recommendedName>
</protein>
<organism evidence="3 4">
    <name type="scientific">Micromonospora narathiwatensis</name>
    <dbReference type="NCBI Taxonomy" id="299146"/>
    <lineage>
        <taxon>Bacteria</taxon>
        <taxon>Bacillati</taxon>
        <taxon>Actinomycetota</taxon>
        <taxon>Actinomycetes</taxon>
        <taxon>Micromonosporales</taxon>
        <taxon>Micromonosporaceae</taxon>
        <taxon>Micromonospora</taxon>
    </lineage>
</organism>
<dbReference type="RefSeq" id="WP_091197814.1">
    <property type="nucleotide sequence ID" value="NZ_LT594324.1"/>
</dbReference>
<reference evidence="3 4" key="1">
    <citation type="submission" date="2016-06" db="EMBL/GenBank/DDBJ databases">
        <authorList>
            <person name="Kjaerup R.B."/>
            <person name="Dalgaard T.S."/>
            <person name="Juul-Madsen H.R."/>
        </authorList>
    </citation>
    <scope>NUCLEOTIDE SEQUENCE [LARGE SCALE GENOMIC DNA]</scope>
    <source>
        <strain evidence="3 4">DSM 45248</strain>
    </source>
</reference>